<evidence type="ECO:0000259" key="1">
    <source>
        <dbReference type="Pfam" id="PF00534"/>
    </source>
</evidence>
<dbReference type="InterPro" id="IPR028098">
    <property type="entry name" value="Glyco_trans_4-like_N"/>
</dbReference>
<dbReference type="InterPro" id="IPR001296">
    <property type="entry name" value="Glyco_trans_1"/>
</dbReference>
<dbReference type="InterPro" id="IPR050194">
    <property type="entry name" value="Glycosyltransferase_grp1"/>
</dbReference>
<dbReference type="PANTHER" id="PTHR45947:SF3">
    <property type="entry name" value="SULFOQUINOVOSYL TRANSFERASE SQD2"/>
    <property type="match status" value="1"/>
</dbReference>
<evidence type="ECO:0008006" key="5">
    <source>
        <dbReference type="Google" id="ProtNLM"/>
    </source>
</evidence>
<proteinExistence type="predicted"/>
<reference evidence="3 4" key="1">
    <citation type="journal article" date="2016" name="Nat. Commun.">
        <title>Thousands of microbial genomes shed light on interconnected biogeochemical processes in an aquifer system.</title>
        <authorList>
            <person name="Anantharaman K."/>
            <person name="Brown C.T."/>
            <person name="Hug L.A."/>
            <person name="Sharon I."/>
            <person name="Castelle C.J."/>
            <person name="Probst A.J."/>
            <person name="Thomas B.C."/>
            <person name="Singh A."/>
            <person name="Wilkins M.J."/>
            <person name="Karaoz U."/>
            <person name="Brodie E.L."/>
            <person name="Williams K.H."/>
            <person name="Hubbard S.S."/>
            <person name="Banfield J.F."/>
        </authorList>
    </citation>
    <scope>NUCLEOTIDE SEQUENCE [LARGE SCALE GENOMIC DNA]</scope>
</reference>
<dbReference type="STRING" id="1797994.A2227_02420"/>
<dbReference type="Gene3D" id="3.40.50.2000">
    <property type="entry name" value="Glycogen Phosphorylase B"/>
    <property type="match status" value="2"/>
</dbReference>
<feature type="domain" description="Glycosyltransferase subfamily 4-like N-terminal" evidence="2">
    <location>
        <begin position="14"/>
        <end position="185"/>
    </location>
</feature>
<evidence type="ECO:0000313" key="3">
    <source>
        <dbReference type="EMBL" id="OGF26049.1"/>
    </source>
</evidence>
<dbReference type="GO" id="GO:0016757">
    <property type="term" value="F:glycosyltransferase activity"/>
    <property type="evidence" value="ECO:0007669"/>
    <property type="project" value="InterPro"/>
</dbReference>
<dbReference type="Proteomes" id="UP000178367">
    <property type="component" value="Unassembled WGS sequence"/>
</dbReference>
<gene>
    <name evidence="3" type="ORF">A2227_02420</name>
</gene>
<comment type="caution">
    <text evidence="3">The sequence shown here is derived from an EMBL/GenBank/DDBJ whole genome shotgun (WGS) entry which is preliminary data.</text>
</comment>
<dbReference type="EMBL" id="MFGB01000017">
    <property type="protein sequence ID" value="OGF26049.1"/>
    <property type="molecule type" value="Genomic_DNA"/>
</dbReference>
<dbReference type="Pfam" id="PF13439">
    <property type="entry name" value="Glyco_transf_4"/>
    <property type="match status" value="1"/>
</dbReference>
<dbReference type="AlphaFoldDB" id="A0A1F5SHA2"/>
<sequence>MKILLATGIYPPDIGGPATYVKTLKEELPKRGIAVKVLAYGETEPEDEEAGVYRISRKQNVILRYFEYFRQVFKIAGEVDLVYAQDPVSVGLPVSLACFLKRKNYILKIVGDYAWEQGRQRASVKDDLDEFQKRQYGWKVELWRFIEGVVAKNARLVITPSVYLKNIARKWGIRDDKIRVIYNAVKEVKTADSTRSTGSGRASSPLAASRDELRRKLKLDGYAILSAGRLVPWKGFELLIDLMPELLKIAPDFKLVVIGEGPDKEKLAAKIKNLNLEKNIILTGALPQAELWEYMAAADIFVLNTGYEGLPHITIEAMQSGLPVITTKSGGNPEVIKNDETGILVDYDNREAIKNAILKLYKDREYARGLSERAKREIGDRFGRERMVAGVLEILKLLGIGKNE</sequence>
<accession>A0A1F5SHA2</accession>
<dbReference type="PANTHER" id="PTHR45947">
    <property type="entry name" value="SULFOQUINOVOSYL TRANSFERASE SQD2"/>
    <property type="match status" value="1"/>
</dbReference>
<name>A0A1F5SHA2_9BACT</name>
<protein>
    <recommendedName>
        <fullName evidence="5">Glycosyl transferase family 1 domain-containing protein</fullName>
    </recommendedName>
</protein>
<evidence type="ECO:0000259" key="2">
    <source>
        <dbReference type="Pfam" id="PF13439"/>
    </source>
</evidence>
<organism evidence="3 4">
    <name type="scientific">Candidatus Falkowbacteria bacterium RIFOXYA2_FULL_47_19</name>
    <dbReference type="NCBI Taxonomy" id="1797994"/>
    <lineage>
        <taxon>Bacteria</taxon>
        <taxon>Candidatus Falkowiibacteriota</taxon>
    </lineage>
</organism>
<feature type="domain" description="Glycosyl transferase family 1" evidence="1">
    <location>
        <begin position="210"/>
        <end position="376"/>
    </location>
</feature>
<dbReference type="SUPFAM" id="SSF53756">
    <property type="entry name" value="UDP-Glycosyltransferase/glycogen phosphorylase"/>
    <property type="match status" value="1"/>
</dbReference>
<dbReference type="CDD" id="cd03801">
    <property type="entry name" value="GT4_PimA-like"/>
    <property type="match status" value="1"/>
</dbReference>
<evidence type="ECO:0000313" key="4">
    <source>
        <dbReference type="Proteomes" id="UP000178367"/>
    </source>
</evidence>
<dbReference type="Pfam" id="PF00534">
    <property type="entry name" value="Glycos_transf_1"/>
    <property type="match status" value="1"/>
</dbReference>